<feature type="domain" description="Isochorismatase-like" evidence="8">
    <location>
        <begin position="25"/>
        <end position="208"/>
    </location>
</feature>
<comment type="pathway">
    <text evidence="5">Cofactor biosynthesis; nicotinate biosynthesis; nicotinate from nicotinamide: step 1/1.</text>
</comment>
<name>A0A2H1ITF0_BREAU</name>
<dbReference type="Pfam" id="PF00857">
    <property type="entry name" value="Isochorismatase"/>
    <property type="match status" value="1"/>
</dbReference>
<organism evidence="9 10">
    <name type="scientific">Brevibacterium aurantiacum</name>
    <dbReference type="NCBI Taxonomy" id="273384"/>
    <lineage>
        <taxon>Bacteria</taxon>
        <taxon>Bacillati</taxon>
        <taxon>Actinomycetota</taxon>
        <taxon>Actinomycetes</taxon>
        <taxon>Micrococcales</taxon>
        <taxon>Brevibacteriaceae</taxon>
        <taxon>Brevibacterium</taxon>
    </lineage>
</organism>
<dbReference type="Gene3D" id="3.40.50.850">
    <property type="entry name" value="Isochorismatase-like"/>
    <property type="match status" value="1"/>
</dbReference>
<dbReference type="AlphaFoldDB" id="A0A2H1ITF0"/>
<sequence>MELSGFAAVPGKLQASAYARGMGKALLIVDIQNDFTEGGALGVNGGDRVAEEVTRYVDTHTDEYDAIIASRDWHDADSDNGGHFSQDPDFVDTWPVHCVADTEGAAYDPLLSVDAITDHVRKGQGTPDYSAFQGTTEAGEHLGDLLTRLTIAEVDVVGIATDHCVRATVLDALKGGWSVHVLQDLIAGVGPDSSTVALSEMDAAGATIA</sequence>
<dbReference type="GO" id="GO:0046872">
    <property type="term" value="F:metal ion binding"/>
    <property type="evidence" value="ECO:0007669"/>
    <property type="project" value="UniProtKB-KW"/>
</dbReference>
<dbReference type="GO" id="GO:0008936">
    <property type="term" value="F:nicotinamidase activity"/>
    <property type="evidence" value="ECO:0007669"/>
    <property type="project" value="UniProtKB-EC"/>
</dbReference>
<dbReference type="SUPFAM" id="SSF52499">
    <property type="entry name" value="Isochorismatase-like hydrolases"/>
    <property type="match status" value="1"/>
</dbReference>
<reference evidence="9 10" key="1">
    <citation type="submission" date="2017-03" db="EMBL/GenBank/DDBJ databases">
        <authorList>
            <person name="Afonso C.L."/>
            <person name="Miller P.J."/>
            <person name="Scott M.A."/>
            <person name="Spackman E."/>
            <person name="Goraichik I."/>
            <person name="Dimitrov K.M."/>
            <person name="Suarez D.L."/>
            <person name="Swayne D.E."/>
        </authorList>
    </citation>
    <scope>NUCLEOTIDE SEQUENCE [LARGE SCALE GENOMIC DNA]</scope>
    <source>
        <strain evidence="10">8(6)</strain>
    </source>
</reference>
<keyword evidence="2" id="KW-0662">Pyridine nucleotide biosynthesis</keyword>
<dbReference type="PANTHER" id="PTHR11080">
    <property type="entry name" value="PYRAZINAMIDASE/NICOTINAMIDASE"/>
    <property type="match status" value="1"/>
</dbReference>
<dbReference type="InterPro" id="IPR036380">
    <property type="entry name" value="Isochorismatase-like_sf"/>
</dbReference>
<keyword evidence="3" id="KW-0479">Metal-binding</keyword>
<evidence type="ECO:0000256" key="4">
    <source>
        <dbReference type="ARBA" id="ARBA00022801"/>
    </source>
</evidence>
<dbReference type="InterPro" id="IPR052347">
    <property type="entry name" value="Isochorismatase_Nicotinamidase"/>
</dbReference>
<proteinExistence type="inferred from homology"/>
<comment type="similarity">
    <text evidence="1">Belongs to the isochorismatase family.</text>
</comment>
<dbReference type="GO" id="GO:0019363">
    <property type="term" value="P:pyridine nucleotide biosynthetic process"/>
    <property type="evidence" value="ECO:0007669"/>
    <property type="project" value="UniProtKB-KW"/>
</dbReference>
<keyword evidence="4 9" id="KW-0378">Hydrolase</keyword>
<evidence type="ECO:0000256" key="2">
    <source>
        <dbReference type="ARBA" id="ARBA00022642"/>
    </source>
</evidence>
<protein>
    <recommendedName>
        <fullName evidence="6">nicotinamidase</fullName>
        <ecNumber evidence="6">3.5.1.19</ecNumber>
    </recommendedName>
    <alternativeName>
        <fullName evidence="7">Nicotinamide deamidase</fullName>
    </alternativeName>
</protein>
<gene>
    <name evidence="9" type="ORF">BAURA86_00964</name>
</gene>
<dbReference type="InterPro" id="IPR000868">
    <property type="entry name" value="Isochorismatase-like_dom"/>
</dbReference>
<dbReference type="Proteomes" id="UP000234300">
    <property type="component" value="Unassembled WGS sequence"/>
</dbReference>
<accession>A0A2H1ITF0</accession>
<evidence type="ECO:0000256" key="6">
    <source>
        <dbReference type="ARBA" id="ARBA00039017"/>
    </source>
</evidence>
<evidence type="ECO:0000256" key="5">
    <source>
        <dbReference type="ARBA" id="ARBA00037900"/>
    </source>
</evidence>
<dbReference type="EC" id="3.5.1.19" evidence="6"/>
<evidence type="ECO:0000256" key="3">
    <source>
        <dbReference type="ARBA" id="ARBA00022723"/>
    </source>
</evidence>
<evidence type="ECO:0000313" key="10">
    <source>
        <dbReference type="Proteomes" id="UP000234300"/>
    </source>
</evidence>
<evidence type="ECO:0000256" key="7">
    <source>
        <dbReference type="ARBA" id="ARBA00043224"/>
    </source>
</evidence>
<evidence type="ECO:0000313" key="9">
    <source>
        <dbReference type="EMBL" id="SMX78489.1"/>
    </source>
</evidence>
<dbReference type="EMBL" id="FXZI01000002">
    <property type="protein sequence ID" value="SMX78489.1"/>
    <property type="molecule type" value="Genomic_DNA"/>
</dbReference>
<dbReference type="PANTHER" id="PTHR11080:SF2">
    <property type="entry name" value="LD05707P"/>
    <property type="match status" value="1"/>
</dbReference>
<evidence type="ECO:0000259" key="8">
    <source>
        <dbReference type="Pfam" id="PF00857"/>
    </source>
</evidence>
<evidence type="ECO:0000256" key="1">
    <source>
        <dbReference type="ARBA" id="ARBA00006336"/>
    </source>
</evidence>